<evidence type="ECO:0000313" key="1">
    <source>
        <dbReference type="EMBL" id="MDR6457261.1"/>
    </source>
</evidence>
<keyword evidence="2" id="KW-1185">Reference proteome</keyword>
<proteinExistence type="predicted"/>
<gene>
    <name evidence="1" type="ORF">J2786_000354</name>
</gene>
<name>A0ACC6J2L6_9FLAO</name>
<evidence type="ECO:0000313" key="2">
    <source>
        <dbReference type="Proteomes" id="UP001184833"/>
    </source>
</evidence>
<reference evidence="1" key="1">
    <citation type="submission" date="2023-07" db="EMBL/GenBank/DDBJ databases">
        <title>Sorghum-associated microbial communities from plants grown in Nebraska, USA.</title>
        <authorList>
            <person name="Schachtman D."/>
        </authorList>
    </citation>
    <scope>NUCLEOTIDE SEQUENCE</scope>
    <source>
        <strain evidence="1">DS2329</strain>
    </source>
</reference>
<organism evidence="1 2">
    <name type="scientific">Chryseobacterium vietnamense</name>
    <dbReference type="NCBI Taxonomy" id="866785"/>
    <lineage>
        <taxon>Bacteria</taxon>
        <taxon>Pseudomonadati</taxon>
        <taxon>Bacteroidota</taxon>
        <taxon>Flavobacteriia</taxon>
        <taxon>Flavobacteriales</taxon>
        <taxon>Weeksellaceae</taxon>
        <taxon>Chryseobacterium group</taxon>
        <taxon>Chryseobacterium</taxon>
    </lineage>
</organism>
<accession>A0ACC6J2L6</accession>
<protein>
    <submittedName>
        <fullName evidence="1">ATP-GRASP peptide maturase of grasp-with-spasm system</fullName>
    </submittedName>
</protein>
<dbReference type="Proteomes" id="UP001184833">
    <property type="component" value="Unassembled WGS sequence"/>
</dbReference>
<dbReference type="EMBL" id="JAVDQX010000001">
    <property type="protein sequence ID" value="MDR6457261.1"/>
    <property type="molecule type" value="Genomic_DNA"/>
</dbReference>
<sequence length="329" mass="38731">MQQEVDNKMVVIYTEDKDITTNLVMDWLSFLYKGEVKRMNTDFFQMPIQSEFFLDISESINIKGIWYRRPGRRPFPIRNIPEDLINEKIDNNKLQSLLLHSANKEIQNINAHDLANKYNAENILGGSLRYEVNKFDVLRIAKNTGIDIPKSILTNSKSKLIDFYNDCSGEIISKMHDMLLCDISETHSTYATYTEKIEMSFINNLPEYFFIAHFQEKLEKEYEIRSFYLDGEIFSMAMFSQKNEQTSVDFRRYNRDSMNRRVTYKLPSEIEDNIRLLMQELNLNCGSLDIVKTKDRYVFLEVNPVGQFGFLTGACNYHLHKKIAEYLIQ</sequence>
<comment type="caution">
    <text evidence="1">The sequence shown here is derived from an EMBL/GenBank/DDBJ whole genome shotgun (WGS) entry which is preliminary data.</text>
</comment>